<evidence type="ECO:0000256" key="4">
    <source>
        <dbReference type="PIRSR" id="PIRSR601554-1"/>
    </source>
</evidence>
<comment type="catalytic activity">
    <reaction evidence="5">
        <text>Hydrolysis of (1-&gt;4)-alpha-D-glucosidic linkages in polysaccharides so as to remove successive maltose units from the non-reducing ends of the chains.</text>
        <dbReference type="EC" id="3.2.1.2"/>
    </reaction>
</comment>
<sequence>MGASFKALELAGVEGVVLELWWGVVEGDAPGVYDWRGYTDLVSMAGHHGLKVRAVMAFHQCGSRPGDPYWIPLPRWVLEEMDAEPNLAYTDRIGQRSKEYISLSCDNLPVLKGRSPIQAYSDFMRSFRDSFKDFLGSVITEVQVGMGPAGELRYPSCSSEKLKRPNSAPELGEFQCYDKYMLASLRACANKVGMHELGYGGLLRASSLFQNVEETNFFRSDGCWNTDYGRFFLEWYSGMLLLHGERLCIVTKAIFLQTGVKVSAKIAGIHGHYHTCSHPSELTAGYYNTLTRNGYLPVALLFSKYKMFLCCTCFDMQDGEEDGSSKSSPEGFLRQLVYAARMHNLSVSGENSITRLDDRSLKQVIRSSRLYSVGAHEASLSFNYVRMDRHLFDPHNWPRFTRFVRQMSDAKTFQAKLDFSGRERRLYSMSATDKVIRSFVYH</sequence>
<evidence type="ECO:0000256" key="2">
    <source>
        <dbReference type="ARBA" id="ARBA00023277"/>
    </source>
</evidence>
<name>A0A835RGV7_VANPL</name>
<organism evidence="6 7">
    <name type="scientific">Vanilla planifolia</name>
    <name type="common">Vanilla</name>
    <dbReference type="NCBI Taxonomy" id="51239"/>
    <lineage>
        <taxon>Eukaryota</taxon>
        <taxon>Viridiplantae</taxon>
        <taxon>Streptophyta</taxon>
        <taxon>Embryophyta</taxon>
        <taxon>Tracheophyta</taxon>
        <taxon>Spermatophyta</taxon>
        <taxon>Magnoliopsida</taxon>
        <taxon>Liliopsida</taxon>
        <taxon>Asparagales</taxon>
        <taxon>Orchidaceae</taxon>
        <taxon>Vanilloideae</taxon>
        <taxon>Vanilleae</taxon>
        <taxon>Vanilla</taxon>
    </lineage>
</organism>
<gene>
    <name evidence="6" type="ORF">HPP92_005284</name>
</gene>
<keyword evidence="5" id="KW-0378">Hydrolase</keyword>
<dbReference type="Gene3D" id="3.20.20.80">
    <property type="entry name" value="Glycosidases"/>
    <property type="match status" value="1"/>
</dbReference>
<dbReference type="PANTHER" id="PTHR31352">
    <property type="entry name" value="BETA-AMYLASE 1, CHLOROPLASTIC"/>
    <property type="match status" value="1"/>
</dbReference>
<keyword evidence="2 5" id="KW-0119">Carbohydrate metabolism</keyword>
<evidence type="ECO:0000256" key="5">
    <source>
        <dbReference type="RuleBase" id="RU000509"/>
    </source>
</evidence>
<comment type="caution">
    <text evidence="6">The sequence shown here is derived from an EMBL/GenBank/DDBJ whole genome shotgun (WGS) entry which is preliminary data.</text>
</comment>
<accession>A0A835RGV7</accession>
<dbReference type="Pfam" id="PF01373">
    <property type="entry name" value="Glyco_hydro_14"/>
    <property type="match status" value="1"/>
</dbReference>
<dbReference type="GO" id="GO:0016161">
    <property type="term" value="F:beta-amylase activity"/>
    <property type="evidence" value="ECO:0007669"/>
    <property type="project" value="UniProtKB-EC"/>
</dbReference>
<dbReference type="Proteomes" id="UP000636800">
    <property type="component" value="Chromosome 2"/>
</dbReference>
<dbReference type="EMBL" id="JADCNL010000002">
    <property type="protein sequence ID" value="KAG0491886.1"/>
    <property type="molecule type" value="Genomic_DNA"/>
</dbReference>
<dbReference type="AlphaFoldDB" id="A0A835RGV7"/>
<keyword evidence="3 5" id="KW-0624">Polysaccharide degradation</keyword>
<dbReference type="SUPFAM" id="SSF51445">
    <property type="entry name" value="(Trans)glycosidases"/>
    <property type="match status" value="1"/>
</dbReference>
<dbReference type="PANTHER" id="PTHR31352:SF7">
    <property type="entry name" value="BETA-AMYLASE"/>
    <property type="match status" value="1"/>
</dbReference>
<proteinExistence type="inferred from homology"/>
<reference evidence="6 7" key="1">
    <citation type="journal article" date="2020" name="Nat. Food">
        <title>A phased Vanilla planifolia genome enables genetic improvement of flavour and production.</title>
        <authorList>
            <person name="Hasing T."/>
            <person name="Tang H."/>
            <person name="Brym M."/>
            <person name="Khazi F."/>
            <person name="Huang T."/>
            <person name="Chambers A.H."/>
        </authorList>
    </citation>
    <scope>NUCLEOTIDE SEQUENCE [LARGE SCALE GENOMIC DNA]</scope>
    <source>
        <tissue evidence="6">Leaf</tissue>
    </source>
</reference>
<protein>
    <recommendedName>
        <fullName evidence="5">Beta-amylase</fullName>
        <ecNumber evidence="5">3.2.1.2</ecNumber>
    </recommendedName>
</protein>
<evidence type="ECO:0000256" key="3">
    <source>
        <dbReference type="ARBA" id="ARBA00023326"/>
    </source>
</evidence>
<dbReference type="PRINTS" id="PR00750">
    <property type="entry name" value="BETAAMYLASE"/>
</dbReference>
<dbReference type="OrthoDB" id="542013at2759"/>
<feature type="active site" description="Proton acceptor" evidence="4">
    <location>
        <position position="350"/>
    </location>
</feature>
<evidence type="ECO:0000256" key="1">
    <source>
        <dbReference type="ARBA" id="ARBA00005652"/>
    </source>
</evidence>
<keyword evidence="5" id="KW-0326">Glycosidase</keyword>
<evidence type="ECO:0000313" key="6">
    <source>
        <dbReference type="EMBL" id="KAG0491886.1"/>
    </source>
</evidence>
<evidence type="ECO:0000313" key="7">
    <source>
        <dbReference type="Proteomes" id="UP000636800"/>
    </source>
</evidence>
<comment type="similarity">
    <text evidence="1 5">Belongs to the glycosyl hydrolase 14 family.</text>
</comment>
<dbReference type="EC" id="3.2.1.2" evidence="5"/>
<dbReference type="GO" id="GO:0000272">
    <property type="term" value="P:polysaccharide catabolic process"/>
    <property type="evidence" value="ECO:0007669"/>
    <property type="project" value="UniProtKB-KW"/>
</dbReference>
<dbReference type="InterPro" id="IPR001554">
    <property type="entry name" value="Glyco_hydro_14"/>
</dbReference>
<keyword evidence="7" id="KW-1185">Reference proteome</keyword>
<feature type="active site" description="Proton donor" evidence="4">
    <location>
        <position position="151"/>
    </location>
</feature>
<dbReference type="InterPro" id="IPR017853">
    <property type="entry name" value="GH"/>
</dbReference>